<gene>
    <name evidence="2" type="ORF">I5282_12775</name>
</gene>
<dbReference type="RefSeq" id="WP_203112843.1">
    <property type="nucleotide sequence ID" value="NZ_JADOBG010000022.1"/>
</dbReference>
<protein>
    <submittedName>
        <fullName evidence="2">GNAT family N-acetyltransferase</fullName>
    </submittedName>
</protein>
<proteinExistence type="predicted"/>
<accession>A0ABS1WDL0</accession>
<dbReference type="Gene3D" id="3.40.630.30">
    <property type="match status" value="1"/>
</dbReference>
<evidence type="ECO:0000313" key="2">
    <source>
        <dbReference type="EMBL" id="MBL7527440.1"/>
    </source>
</evidence>
<feature type="domain" description="N-acetyltransferase" evidence="1">
    <location>
        <begin position="5"/>
        <end position="172"/>
    </location>
</feature>
<evidence type="ECO:0000259" key="1">
    <source>
        <dbReference type="PROSITE" id="PS51186"/>
    </source>
</evidence>
<evidence type="ECO:0000313" key="3">
    <source>
        <dbReference type="Proteomes" id="UP000809910"/>
    </source>
</evidence>
<dbReference type="InterPro" id="IPR016181">
    <property type="entry name" value="Acyl_CoA_acyltransferase"/>
</dbReference>
<name>A0ABS1WDL0_9GAMM</name>
<reference evidence="2 3" key="1">
    <citation type="submission" date="2020-12" db="EMBL/GenBank/DDBJ databases">
        <title>WGS of Legionella: environmental sample.</title>
        <authorList>
            <person name="Cristino S."/>
            <person name="Girolamini L."/>
            <person name="Salaris S."/>
            <person name="Pascale M.R."/>
            <person name="Mazzotta M."/>
            <person name="Orsini M."/>
            <person name="Grottola A."/>
        </authorList>
    </citation>
    <scope>NUCLEOTIDE SEQUENCE [LARGE SCALE GENOMIC DNA]</scope>
    <source>
        <strain evidence="2 3">30cs62</strain>
    </source>
</reference>
<keyword evidence="3" id="KW-1185">Reference proteome</keyword>
<dbReference type="Proteomes" id="UP000809910">
    <property type="component" value="Unassembled WGS sequence"/>
</dbReference>
<dbReference type="SUPFAM" id="SSF55729">
    <property type="entry name" value="Acyl-CoA N-acyltransferases (Nat)"/>
    <property type="match status" value="1"/>
</dbReference>
<comment type="caution">
    <text evidence="2">The sequence shown here is derived from an EMBL/GenBank/DDBJ whole genome shotgun (WGS) entry which is preliminary data.</text>
</comment>
<dbReference type="Pfam" id="PF13508">
    <property type="entry name" value="Acetyltransf_7"/>
    <property type="match status" value="1"/>
</dbReference>
<sequence>MSPNIKIRQFKKEEITVIFDAFSKANWFKPISIFDNYFREQTKNTRLVWVAYVDNDLAGYVTLSWKSKYEFFSKSEIPEIMDLNVLPQFRNIGIGNLLLDQAEKAASERNEKVGIGVGLYAGSDGGYGAAQKIYVKRGYVPDGKGVTYRYKYVEPGNSYPVDDDLVLWLTKVLGLYGFHYRF</sequence>
<dbReference type="PROSITE" id="PS51186">
    <property type="entry name" value="GNAT"/>
    <property type="match status" value="1"/>
</dbReference>
<dbReference type="EMBL" id="JADWVN010000026">
    <property type="protein sequence ID" value="MBL7527440.1"/>
    <property type="molecule type" value="Genomic_DNA"/>
</dbReference>
<organism evidence="2 3">
    <name type="scientific">Legionella bononiensis</name>
    <dbReference type="NCBI Taxonomy" id="2793102"/>
    <lineage>
        <taxon>Bacteria</taxon>
        <taxon>Pseudomonadati</taxon>
        <taxon>Pseudomonadota</taxon>
        <taxon>Gammaproteobacteria</taxon>
        <taxon>Legionellales</taxon>
        <taxon>Legionellaceae</taxon>
        <taxon>Legionella</taxon>
    </lineage>
</organism>
<dbReference type="CDD" id="cd04301">
    <property type="entry name" value="NAT_SF"/>
    <property type="match status" value="1"/>
</dbReference>
<dbReference type="InterPro" id="IPR000182">
    <property type="entry name" value="GNAT_dom"/>
</dbReference>